<evidence type="ECO:0000256" key="4">
    <source>
        <dbReference type="ARBA" id="ARBA00022737"/>
    </source>
</evidence>
<evidence type="ECO:0000256" key="1">
    <source>
        <dbReference type="ARBA" id="ARBA00004123"/>
    </source>
</evidence>
<protein>
    <recommendedName>
        <fullName evidence="9">Pentatricopeptide repeat-containing protein</fullName>
    </recommendedName>
</protein>
<dbReference type="EMBL" id="OU503044">
    <property type="protein sequence ID" value="CAI9768358.1"/>
    <property type="molecule type" value="Genomic_DNA"/>
</dbReference>
<dbReference type="Gene3D" id="1.25.40.10">
    <property type="entry name" value="Tetratricopeptide repeat domain"/>
    <property type="match status" value="1"/>
</dbReference>
<dbReference type="Pfam" id="PF01535">
    <property type="entry name" value="PPR"/>
    <property type="match status" value="2"/>
</dbReference>
<comment type="subcellular location">
    <subcellularLocation>
        <location evidence="2">Cytoplasm</location>
    </subcellularLocation>
    <subcellularLocation>
        <location evidence="1">Nucleus</location>
    </subcellularLocation>
</comment>
<proteinExistence type="predicted"/>
<dbReference type="InterPro" id="IPR011990">
    <property type="entry name" value="TPR-like_helical_dom_sf"/>
</dbReference>
<dbReference type="InterPro" id="IPR002885">
    <property type="entry name" value="PPR_rpt"/>
</dbReference>
<accession>A0AAD2DXF1</accession>
<dbReference type="Proteomes" id="UP000834106">
    <property type="component" value="Chromosome 9"/>
</dbReference>
<dbReference type="PANTHER" id="PTHR31250">
    <property type="entry name" value="IQ DOMAIN-CONTAINING PROTEIN IQM3"/>
    <property type="match status" value="1"/>
</dbReference>
<sequence>MYSAFDDMEAAKCVFDEFSWNCVVSWTVLISGYAKIWDVYTAILVFDEPPLKDRGSWGAMISRYVQNNCFKELLQLFRLMQLSDIKPDEAIFVGILCACAHMGSLEIGIWIHSHIDPRHRYGHSLHLYYEEWCKTNAGQPFFYWLDLGDGKEVDLEECPRSKLRQQCIKYLGPKEREHYEYVVVHGKILHKQTGIPLDTNNGSLGLKWIFVMSTSKGLYIGEKKKGYFHHSSFLAGGTTLAAGRLIVEDGVLKVLFVLVVVFDDALCCARYGVGSSFFFLLA</sequence>
<evidence type="ECO:0000256" key="6">
    <source>
        <dbReference type="PROSITE-ProRule" id="PRU00708"/>
    </source>
</evidence>
<dbReference type="InterPro" id="IPR044159">
    <property type="entry name" value="IQM"/>
</dbReference>
<keyword evidence="5" id="KW-0539">Nucleus</keyword>
<dbReference type="GO" id="GO:0005737">
    <property type="term" value="C:cytoplasm"/>
    <property type="evidence" value="ECO:0007669"/>
    <property type="project" value="UniProtKB-SubCell"/>
</dbReference>
<dbReference type="NCBIfam" id="TIGR00756">
    <property type="entry name" value="PPR"/>
    <property type="match status" value="1"/>
</dbReference>
<gene>
    <name evidence="7" type="ORF">FPE_LOCUS15788</name>
</gene>
<reference evidence="7" key="1">
    <citation type="submission" date="2023-05" db="EMBL/GenBank/DDBJ databases">
        <authorList>
            <person name="Huff M."/>
        </authorList>
    </citation>
    <scope>NUCLEOTIDE SEQUENCE</scope>
</reference>
<dbReference type="PROSITE" id="PS51375">
    <property type="entry name" value="PPR"/>
    <property type="match status" value="1"/>
</dbReference>
<dbReference type="AlphaFoldDB" id="A0AAD2DXF1"/>
<evidence type="ECO:0000256" key="5">
    <source>
        <dbReference type="ARBA" id="ARBA00023242"/>
    </source>
</evidence>
<evidence type="ECO:0000256" key="3">
    <source>
        <dbReference type="ARBA" id="ARBA00022490"/>
    </source>
</evidence>
<evidence type="ECO:0000313" key="7">
    <source>
        <dbReference type="EMBL" id="CAI9768358.1"/>
    </source>
</evidence>
<evidence type="ECO:0008006" key="9">
    <source>
        <dbReference type="Google" id="ProtNLM"/>
    </source>
</evidence>
<organism evidence="7 8">
    <name type="scientific">Fraxinus pennsylvanica</name>
    <dbReference type="NCBI Taxonomy" id="56036"/>
    <lineage>
        <taxon>Eukaryota</taxon>
        <taxon>Viridiplantae</taxon>
        <taxon>Streptophyta</taxon>
        <taxon>Embryophyta</taxon>
        <taxon>Tracheophyta</taxon>
        <taxon>Spermatophyta</taxon>
        <taxon>Magnoliopsida</taxon>
        <taxon>eudicotyledons</taxon>
        <taxon>Gunneridae</taxon>
        <taxon>Pentapetalae</taxon>
        <taxon>asterids</taxon>
        <taxon>lamiids</taxon>
        <taxon>Lamiales</taxon>
        <taxon>Oleaceae</taxon>
        <taxon>Oleeae</taxon>
        <taxon>Fraxinus</taxon>
    </lineage>
</organism>
<feature type="repeat" description="PPR" evidence="6">
    <location>
        <begin position="53"/>
        <end position="87"/>
    </location>
</feature>
<name>A0AAD2DXF1_9LAMI</name>
<keyword evidence="3" id="KW-0963">Cytoplasm</keyword>
<keyword evidence="4" id="KW-0677">Repeat</keyword>
<evidence type="ECO:0000313" key="8">
    <source>
        <dbReference type="Proteomes" id="UP000834106"/>
    </source>
</evidence>
<keyword evidence="8" id="KW-1185">Reference proteome</keyword>
<evidence type="ECO:0000256" key="2">
    <source>
        <dbReference type="ARBA" id="ARBA00004496"/>
    </source>
</evidence>
<dbReference type="PANTHER" id="PTHR31250:SF10">
    <property type="entry name" value="IQ DOMAIN-CONTAINING PROTEIN IQM3"/>
    <property type="match status" value="1"/>
</dbReference>
<dbReference type="GO" id="GO:0005634">
    <property type="term" value="C:nucleus"/>
    <property type="evidence" value="ECO:0007669"/>
    <property type="project" value="UniProtKB-SubCell"/>
</dbReference>